<dbReference type="PANTHER" id="PTHR22937">
    <property type="entry name" value="E3 UBIQUITIN-PROTEIN LIGASE RNF165"/>
    <property type="match status" value="1"/>
</dbReference>
<dbReference type="SMART" id="SM00184">
    <property type="entry name" value="RING"/>
    <property type="match status" value="1"/>
</dbReference>
<keyword evidence="6" id="KW-0833">Ubl conjugation pathway</keyword>
<dbReference type="SUPFAM" id="SSF57850">
    <property type="entry name" value="RING/U-box"/>
    <property type="match status" value="1"/>
</dbReference>
<dbReference type="Proteomes" id="UP000428333">
    <property type="component" value="Linkage Group LG06"/>
</dbReference>
<sequence length="236" mass="25706">MNPCGSRVFPLPINQGSHDQIVGVPTDDYGRNNQFVNGVRSPFKRKNAEGVPGSFQYSNTSAGSSSAIAPLNTRPIQPGVTLMDATFFPPASSGTIEPDSIVTRNSNTFIRANYPGQALQTASSPWSQALLYPICKELLALGEQIGYVATGLSEETISRSMKTRTYNSPTTPMNLEDAPCEDQETDFCVICQTDYEKQEKIGTLDCGHECHADCVKRWLLIKNTCPICKSSALTEV</sequence>
<dbReference type="GO" id="GO:0008270">
    <property type="term" value="F:zinc ion binding"/>
    <property type="evidence" value="ECO:0007669"/>
    <property type="project" value="UniProtKB-KW"/>
</dbReference>
<dbReference type="AlphaFoldDB" id="A0A6A4LRR4"/>
<evidence type="ECO:0000256" key="6">
    <source>
        <dbReference type="ARBA" id="ARBA00022786"/>
    </source>
</evidence>
<dbReference type="InterPro" id="IPR045191">
    <property type="entry name" value="MBR1/2-like"/>
</dbReference>
<dbReference type="InterPro" id="IPR013083">
    <property type="entry name" value="Znf_RING/FYVE/PHD"/>
</dbReference>
<organism evidence="10 11">
    <name type="scientific">Rhododendron williamsianum</name>
    <dbReference type="NCBI Taxonomy" id="262921"/>
    <lineage>
        <taxon>Eukaryota</taxon>
        <taxon>Viridiplantae</taxon>
        <taxon>Streptophyta</taxon>
        <taxon>Embryophyta</taxon>
        <taxon>Tracheophyta</taxon>
        <taxon>Spermatophyta</taxon>
        <taxon>Magnoliopsida</taxon>
        <taxon>eudicotyledons</taxon>
        <taxon>Gunneridae</taxon>
        <taxon>Pentapetalae</taxon>
        <taxon>asterids</taxon>
        <taxon>Ericales</taxon>
        <taxon>Ericaceae</taxon>
        <taxon>Ericoideae</taxon>
        <taxon>Rhodoreae</taxon>
        <taxon>Rhododendron</taxon>
    </lineage>
</organism>
<dbReference type="EC" id="2.3.2.27" evidence="2"/>
<comment type="caution">
    <text evidence="10">The sequence shown here is derived from an EMBL/GenBank/DDBJ whole genome shotgun (WGS) entry which is preliminary data.</text>
</comment>
<evidence type="ECO:0000313" key="11">
    <source>
        <dbReference type="Proteomes" id="UP000428333"/>
    </source>
</evidence>
<dbReference type="OrthoDB" id="8062037at2759"/>
<dbReference type="PANTHER" id="PTHR22937:SF222">
    <property type="entry name" value="RING-TYPE E3 UBIQUITIN TRANSFERASE"/>
    <property type="match status" value="1"/>
</dbReference>
<dbReference type="Gene3D" id="3.30.40.10">
    <property type="entry name" value="Zinc/RING finger domain, C3HC4 (zinc finger)"/>
    <property type="match status" value="1"/>
</dbReference>
<evidence type="ECO:0000256" key="3">
    <source>
        <dbReference type="ARBA" id="ARBA00022679"/>
    </source>
</evidence>
<feature type="domain" description="RING-type" evidence="9">
    <location>
        <begin position="188"/>
        <end position="229"/>
    </location>
</feature>
<evidence type="ECO:0000256" key="7">
    <source>
        <dbReference type="ARBA" id="ARBA00022833"/>
    </source>
</evidence>
<keyword evidence="11" id="KW-1185">Reference proteome</keyword>
<evidence type="ECO:0000256" key="4">
    <source>
        <dbReference type="ARBA" id="ARBA00022723"/>
    </source>
</evidence>
<evidence type="ECO:0000256" key="8">
    <source>
        <dbReference type="PROSITE-ProRule" id="PRU00175"/>
    </source>
</evidence>
<dbReference type="InterPro" id="IPR001841">
    <property type="entry name" value="Znf_RING"/>
</dbReference>
<evidence type="ECO:0000256" key="2">
    <source>
        <dbReference type="ARBA" id="ARBA00012483"/>
    </source>
</evidence>
<comment type="catalytic activity">
    <reaction evidence="1">
        <text>S-ubiquitinyl-[E2 ubiquitin-conjugating enzyme]-L-cysteine + [acceptor protein]-L-lysine = [E2 ubiquitin-conjugating enzyme]-L-cysteine + N(6)-ubiquitinyl-[acceptor protein]-L-lysine.</text>
        <dbReference type="EC" id="2.3.2.27"/>
    </reaction>
</comment>
<gene>
    <name evidence="10" type="ORF">C3L33_10020</name>
</gene>
<evidence type="ECO:0000256" key="5">
    <source>
        <dbReference type="ARBA" id="ARBA00022771"/>
    </source>
</evidence>
<accession>A0A6A4LRR4</accession>
<dbReference type="GO" id="GO:0061630">
    <property type="term" value="F:ubiquitin protein ligase activity"/>
    <property type="evidence" value="ECO:0007669"/>
    <property type="project" value="UniProtKB-EC"/>
</dbReference>
<feature type="non-terminal residue" evidence="10">
    <location>
        <position position="1"/>
    </location>
</feature>
<dbReference type="GO" id="GO:0005634">
    <property type="term" value="C:nucleus"/>
    <property type="evidence" value="ECO:0007669"/>
    <property type="project" value="TreeGrafter"/>
</dbReference>
<dbReference type="Pfam" id="PF13639">
    <property type="entry name" value="zf-RING_2"/>
    <property type="match status" value="1"/>
</dbReference>
<keyword evidence="7" id="KW-0862">Zinc</keyword>
<keyword evidence="4" id="KW-0479">Metal-binding</keyword>
<name>A0A6A4LRR4_9ERIC</name>
<keyword evidence="5 8" id="KW-0863">Zinc-finger</keyword>
<dbReference type="EMBL" id="QEFC01001434">
    <property type="protein sequence ID" value="KAE9458099.1"/>
    <property type="molecule type" value="Genomic_DNA"/>
</dbReference>
<dbReference type="PROSITE" id="PS50089">
    <property type="entry name" value="ZF_RING_2"/>
    <property type="match status" value="1"/>
</dbReference>
<reference evidence="10 11" key="1">
    <citation type="journal article" date="2019" name="Genome Biol. Evol.">
        <title>The Rhododendron genome and chromosomal organization provide insight into shared whole-genome duplications across the heath family (Ericaceae).</title>
        <authorList>
            <person name="Soza V.L."/>
            <person name="Lindsley D."/>
            <person name="Waalkes A."/>
            <person name="Ramage E."/>
            <person name="Patwardhan R.P."/>
            <person name="Burton J.N."/>
            <person name="Adey A."/>
            <person name="Kumar A."/>
            <person name="Qiu R."/>
            <person name="Shendure J."/>
            <person name="Hall B."/>
        </authorList>
    </citation>
    <scope>NUCLEOTIDE SEQUENCE [LARGE SCALE GENOMIC DNA]</scope>
    <source>
        <strain evidence="10">RSF 1966-606</strain>
    </source>
</reference>
<protein>
    <recommendedName>
        <fullName evidence="2">RING-type E3 ubiquitin transferase</fullName>
        <ecNumber evidence="2">2.3.2.27</ecNumber>
    </recommendedName>
</protein>
<evidence type="ECO:0000313" key="10">
    <source>
        <dbReference type="EMBL" id="KAE9458099.1"/>
    </source>
</evidence>
<evidence type="ECO:0000256" key="1">
    <source>
        <dbReference type="ARBA" id="ARBA00000900"/>
    </source>
</evidence>
<evidence type="ECO:0000259" key="9">
    <source>
        <dbReference type="PROSITE" id="PS50089"/>
    </source>
</evidence>
<keyword evidence="3" id="KW-0808">Transferase</keyword>
<proteinExistence type="predicted"/>